<comment type="function">
    <text evidence="7 10 11">Participates actively in the response to hyperosmotic and heat shock by preventing the aggregation of stress-denatured proteins, in association with DnaK and GrpE. It is the nucleotide exchange factor for DnaK and may function as a thermosensor. Unfolded proteins bind initially to DnaJ; upon interaction with the DnaJ-bound protein, DnaK hydrolyzes its bound ATP, resulting in the formation of a stable complex. GrpE releases ADP from DnaK; ATP binding to DnaK triggers the release of the substrate protein, thus completing the reaction cycle. Several rounds of ATP-dependent interactions between DnaJ, DnaK and GrpE are required for fully efficient folding.</text>
</comment>
<dbReference type="InterPro" id="IPR000740">
    <property type="entry name" value="GrpE"/>
</dbReference>
<evidence type="ECO:0000256" key="12">
    <source>
        <dbReference type="RuleBase" id="RU004478"/>
    </source>
</evidence>
<evidence type="ECO:0000256" key="2">
    <source>
        <dbReference type="ARBA" id="ARBA00009054"/>
    </source>
</evidence>
<evidence type="ECO:0000256" key="10">
    <source>
        <dbReference type="HAMAP-Rule" id="MF_01151"/>
    </source>
</evidence>
<dbReference type="Pfam" id="PF01025">
    <property type="entry name" value="GrpE"/>
    <property type="match status" value="1"/>
</dbReference>
<gene>
    <name evidence="10 13" type="primary">grpE</name>
    <name evidence="13" type="ORF">HG933_02480</name>
</gene>
<keyword evidence="6 10" id="KW-0143">Chaperone</keyword>
<comment type="subcellular location">
    <subcellularLocation>
        <location evidence="1 10">Cytoplasm</location>
    </subcellularLocation>
</comment>
<dbReference type="RefSeq" id="WP_072983565.1">
    <property type="nucleotide sequence ID" value="NZ_FRAK01000015.1"/>
</dbReference>
<evidence type="ECO:0000256" key="6">
    <source>
        <dbReference type="ARBA" id="ARBA00023186"/>
    </source>
</evidence>
<dbReference type="SUPFAM" id="SSF51064">
    <property type="entry name" value="Head domain of nucleotide exchange factor GrpE"/>
    <property type="match status" value="1"/>
</dbReference>
<name>A0A1M6SZM9_MEGEL</name>
<organism evidence="13 14">
    <name type="scientific">Megasphaera elsdenii</name>
    <dbReference type="NCBI Taxonomy" id="907"/>
    <lineage>
        <taxon>Bacteria</taxon>
        <taxon>Bacillati</taxon>
        <taxon>Bacillota</taxon>
        <taxon>Negativicutes</taxon>
        <taxon>Veillonellales</taxon>
        <taxon>Veillonellaceae</taxon>
        <taxon>Megasphaera</taxon>
    </lineage>
</organism>
<evidence type="ECO:0000313" key="13">
    <source>
        <dbReference type="EMBL" id="NMK38269.1"/>
    </source>
</evidence>
<dbReference type="NCBIfam" id="NF010738">
    <property type="entry name" value="PRK14140.1"/>
    <property type="match status" value="1"/>
</dbReference>
<dbReference type="GO" id="GO:0042803">
    <property type="term" value="F:protein homodimerization activity"/>
    <property type="evidence" value="ECO:0007669"/>
    <property type="project" value="InterPro"/>
</dbReference>
<keyword evidence="4 10" id="KW-0963">Cytoplasm</keyword>
<comment type="caution">
    <text evidence="13">The sequence shown here is derived from an EMBL/GenBank/DDBJ whole genome shotgun (WGS) entry which is preliminary data.</text>
</comment>
<comment type="subunit">
    <text evidence="3 10">Homodimer.</text>
</comment>
<evidence type="ECO:0000313" key="14">
    <source>
        <dbReference type="Proteomes" id="UP000536773"/>
    </source>
</evidence>
<dbReference type="EMBL" id="JABBJH010000002">
    <property type="protein sequence ID" value="NMK38269.1"/>
    <property type="molecule type" value="Genomic_DNA"/>
</dbReference>
<reference evidence="13 14" key="1">
    <citation type="submission" date="2020-04" db="EMBL/GenBank/DDBJ databases">
        <authorList>
            <person name="Hitch T.C.A."/>
            <person name="Wylensek D."/>
            <person name="Clavel T."/>
        </authorList>
    </citation>
    <scope>NUCLEOTIDE SEQUENCE [LARGE SCALE GENOMIC DNA]</scope>
    <source>
        <strain evidence="13 14">WCA-386-APC-2A</strain>
    </source>
</reference>
<dbReference type="HAMAP" id="MF_01151">
    <property type="entry name" value="GrpE"/>
    <property type="match status" value="1"/>
</dbReference>
<dbReference type="GO" id="GO:0000774">
    <property type="term" value="F:adenyl-nucleotide exchange factor activity"/>
    <property type="evidence" value="ECO:0007669"/>
    <property type="project" value="InterPro"/>
</dbReference>
<dbReference type="InterPro" id="IPR009012">
    <property type="entry name" value="GrpE_head"/>
</dbReference>
<dbReference type="Proteomes" id="UP000536773">
    <property type="component" value="Unassembled WGS sequence"/>
</dbReference>
<evidence type="ECO:0000256" key="7">
    <source>
        <dbReference type="ARBA" id="ARBA00053401"/>
    </source>
</evidence>
<dbReference type="InterPro" id="IPR013805">
    <property type="entry name" value="GrpE_CC"/>
</dbReference>
<dbReference type="PANTHER" id="PTHR21237:SF23">
    <property type="entry name" value="GRPE PROTEIN HOMOLOG, MITOCHONDRIAL"/>
    <property type="match status" value="1"/>
</dbReference>
<evidence type="ECO:0000256" key="3">
    <source>
        <dbReference type="ARBA" id="ARBA00011738"/>
    </source>
</evidence>
<evidence type="ECO:0000256" key="11">
    <source>
        <dbReference type="RuleBase" id="RU000639"/>
    </source>
</evidence>
<evidence type="ECO:0000256" key="4">
    <source>
        <dbReference type="ARBA" id="ARBA00022490"/>
    </source>
</evidence>
<dbReference type="GO" id="GO:0006457">
    <property type="term" value="P:protein folding"/>
    <property type="evidence" value="ECO:0007669"/>
    <property type="project" value="InterPro"/>
</dbReference>
<dbReference type="Gene3D" id="2.30.22.10">
    <property type="entry name" value="Head domain of nucleotide exchange factor GrpE"/>
    <property type="match status" value="1"/>
</dbReference>
<dbReference type="CDD" id="cd00446">
    <property type="entry name" value="GrpE"/>
    <property type="match status" value="1"/>
</dbReference>
<dbReference type="PRINTS" id="PR00773">
    <property type="entry name" value="GRPEPROTEIN"/>
</dbReference>
<evidence type="ECO:0000256" key="1">
    <source>
        <dbReference type="ARBA" id="ARBA00004496"/>
    </source>
</evidence>
<accession>A0A1M6SZM9</accession>
<dbReference type="AlphaFoldDB" id="A0A1M6SZM9"/>
<dbReference type="SUPFAM" id="SSF58014">
    <property type="entry name" value="Coiled-coil domain of nucleotide exchange factor GrpE"/>
    <property type="match status" value="1"/>
</dbReference>
<protein>
    <recommendedName>
        <fullName evidence="8 10">Protein GrpE</fullName>
    </recommendedName>
    <alternativeName>
        <fullName evidence="9 10">HSP-70 cofactor</fullName>
    </alternativeName>
</protein>
<comment type="similarity">
    <text evidence="2 10 12">Belongs to the GrpE family.</text>
</comment>
<evidence type="ECO:0000256" key="9">
    <source>
        <dbReference type="ARBA" id="ARBA00076414"/>
    </source>
</evidence>
<dbReference type="FunFam" id="2.30.22.10:FF:000001">
    <property type="entry name" value="Protein GrpE"/>
    <property type="match status" value="1"/>
</dbReference>
<proteinExistence type="inferred from homology"/>
<evidence type="ECO:0000256" key="5">
    <source>
        <dbReference type="ARBA" id="ARBA00023016"/>
    </source>
</evidence>
<dbReference type="GO" id="GO:0051082">
    <property type="term" value="F:unfolded protein binding"/>
    <property type="evidence" value="ECO:0007669"/>
    <property type="project" value="TreeGrafter"/>
</dbReference>
<dbReference type="GO" id="GO:0051087">
    <property type="term" value="F:protein-folding chaperone binding"/>
    <property type="evidence" value="ECO:0007669"/>
    <property type="project" value="InterPro"/>
</dbReference>
<keyword evidence="5 10" id="KW-0346">Stress response</keyword>
<sequence length="203" mass="22498">MSNKENKEEKDTVLKDDAEKVVEDAAKEKADEAKEAAADESADQKAPDAKDEAASADAEKAAKVQQQFVRLQADFANYKKRTAAEKLQISEVVKMDVISSILPVIDNFERALQVPQDQVADDVKSFIDGYEMIYKQLLGVLEKEGVTKIDAVGKPFDPNYHQAVMRVPSDEYDDDVVVEVLQEGYLLGDKTLRPAMVKVAFNG</sequence>
<dbReference type="Gene3D" id="3.90.20.20">
    <property type="match status" value="1"/>
</dbReference>
<dbReference type="PROSITE" id="PS01071">
    <property type="entry name" value="GRPE"/>
    <property type="match status" value="1"/>
</dbReference>
<dbReference type="PANTHER" id="PTHR21237">
    <property type="entry name" value="GRPE PROTEIN"/>
    <property type="match status" value="1"/>
</dbReference>
<dbReference type="GO" id="GO:0005737">
    <property type="term" value="C:cytoplasm"/>
    <property type="evidence" value="ECO:0007669"/>
    <property type="project" value="UniProtKB-SubCell"/>
</dbReference>
<evidence type="ECO:0000256" key="8">
    <source>
        <dbReference type="ARBA" id="ARBA00072274"/>
    </source>
</evidence>